<keyword evidence="2" id="KW-0472">Membrane</keyword>
<feature type="compositionally biased region" description="Acidic residues" evidence="1">
    <location>
        <begin position="400"/>
        <end position="410"/>
    </location>
</feature>
<keyword evidence="5" id="KW-1185">Reference proteome</keyword>
<dbReference type="AlphaFoldDB" id="A0AAN9GXN5"/>
<name>A0AAN9GXN5_9TELE</name>
<evidence type="ECO:0000256" key="2">
    <source>
        <dbReference type="SAM" id="Phobius"/>
    </source>
</evidence>
<accession>A0AAN9GXN5</accession>
<evidence type="ECO:0000313" key="4">
    <source>
        <dbReference type="EMBL" id="KAK7136742.1"/>
    </source>
</evidence>
<dbReference type="SUPFAM" id="SSF48726">
    <property type="entry name" value="Immunoglobulin"/>
    <property type="match status" value="3"/>
</dbReference>
<dbReference type="Gene3D" id="2.60.40.2710">
    <property type="match status" value="1"/>
</dbReference>
<dbReference type="PANTHER" id="PTHR21063:SF4">
    <property type="entry name" value="CD48 ANTIGEN-RELATED"/>
    <property type="match status" value="1"/>
</dbReference>
<feature type="domain" description="Immunoglobulin" evidence="3">
    <location>
        <begin position="84"/>
        <end position="183"/>
    </location>
</feature>
<dbReference type="SMART" id="SM00409">
    <property type="entry name" value="IG"/>
    <property type="match status" value="2"/>
</dbReference>
<dbReference type="Proteomes" id="UP001364617">
    <property type="component" value="Unassembled WGS sequence"/>
</dbReference>
<sequence>MFGPKHALISQIRRKEDLTSFSFTGADVRFRGRLQVDENTGSLTIRSTRFRHSGEYKLSISREKTTIKIFNVTVSDMVGETDAVKSVSVTQGESVTLNTDAKIHKYAMMLWRFGDKGVILAKIDIETNTISLNDTDGRFRDRLQLDHQTGSLTINNTRITDSGLYELQIRDCESSQRFLLSVTDPRLSPGAIAGIVFGVLVLVLLPVAAAYAVIYCRRRISKPKRPTAVTCEEKEETATAGESFITLTEMQGSDTTEWAYKAADDLIAEINRGTRKTVAVGSLSVEEGDPAVLKTRSTKIQTDDLILWTFGEENGLVVKADSRPTDINERFRDRLKLDKMTGSLFISNISHADSGPYNLQIINKEHATFIRFNVKVTDSSGDRVNEPATVESPLLIGDVPDGEDEQQSSV</sequence>
<dbReference type="PANTHER" id="PTHR21063">
    <property type="entry name" value="LFA-3"/>
    <property type="match status" value="1"/>
</dbReference>
<dbReference type="InterPro" id="IPR003599">
    <property type="entry name" value="Ig_sub"/>
</dbReference>
<reference evidence="4 5" key="1">
    <citation type="submission" date="2024-02" db="EMBL/GenBank/DDBJ databases">
        <title>Chromosome-level genome assembly of the Eurasian Minnow (Phoxinus phoxinus).</title>
        <authorList>
            <person name="Oriowo T.O."/>
            <person name="Martin S."/>
            <person name="Stange M."/>
            <person name="Chrysostomakis Y."/>
            <person name="Brown T."/>
            <person name="Winkler S."/>
            <person name="Kukowka S."/>
            <person name="Myers E.W."/>
            <person name="Bohne A."/>
        </authorList>
    </citation>
    <scope>NUCLEOTIDE SEQUENCE [LARGE SCALE GENOMIC DNA]</scope>
    <source>
        <strain evidence="4">ZFMK-TIS-60720</strain>
        <tissue evidence="4">Whole Organism</tissue>
    </source>
</reference>
<organism evidence="4 5">
    <name type="scientific">Phoxinus phoxinus</name>
    <name type="common">Eurasian minnow</name>
    <dbReference type="NCBI Taxonomy" id="58324"/>
    <lineage>
        <taxon>Eukaryota</taxon>
        <taxon>Metazoa</taxon>
        <taxon>Chordata</taxon>
        <taxon>Craniata</taxon>
        <taxon>Vertebrata</taxon>
        <taxon>Euteleostomi</taxon>
        <taxon>Actinopterygii</taxon>
        <taxon>Neopterygii</taxon>
        <taxon>Teleostei</taxon>
        <taxon>Ostariophysi</taxon>
        <taxon>Cypriniformes</taxon>
        <taxon>Leuciscidae</taxon>
        <taxon>Phoxininae</taxon>
        <taxon>Phoxinus</taxon>
    </lineage>
</organism>
<comment type="caution">
    <text evidence="4">The sequence shown here is derived from an EMBL/GenBank/DDBJ whole genome shotgun (WGS) entry which is preliminary data.</text>
</comment>
<feature type="transmembrane region" description="Helical" evidence="2">
    <location>
        <begin position="191"/>
        <end position="215"/>
    </location>
</feature>
<dbReference type="InterPro" id="IPR013783">
    <property type="entry name" value="Ig-like_fold"/>
</dbReference>
<protein>
    <recommendedName>
        <fullName evidence="3">Immunoglobulin domain-containing protein</fullName>
    </recommendedName>
</protein>
<evidence type="ECO:0000259" key="3">
    <source>
        <dbReference type="SMART" id="SM00409"/>
    </source>
</evidence>
<keyword evidence="2" id="KW-0812">Transmembrane</keyword>
<evidence type="ECO:0000256" key="1">
    <source>
        <dbReference type="SAM" id="MobiDB-lite"/>
    </source>
</evidence>
<feature type="domain" description="Immunoglobulin" evidence="3">
    <location>
        <begin position="280"/>
        <end position="377"/>
    </location>
</feature>
<dbReference type="Gene3D" id="2.60.40.10">
    <property type="entry name" value="Immunoglobulins"/>
    <property type="match status" value="2"/>
</dbReference>
<evidence type="ECO:0000313" key="5">
    <source>
        <dbReference type="Proteomes" id="UP001364617"/>
    </source>
</evidence>
<proteinExistence type="predicted"/>
<keyword evidence="2" id="KW-1133">Transmembrane helix</keyword>
<dbReference type="EMBL" id="JAYKXH010000018">
    <property type="protein sequence ID" value="KAK7136742.1"/>
    <property type="molecule type" value="Genomic_DNA"/>
</dbReference>
<dbReference type="InterPro" id="IPR013106">
    <property type="entry name" value="Ig_V-set"/>
</dbReference>
<gene>
    <name evidence="4" type="ORF">R3I93_016946</name>
</gene>
<dbReference type="Pfam" id="PF07686">
    <property type="entry name" value="V-set"/>
    <property type="match status" value="1"/>
</dbReference>
<dbReference type="InterPro" id="IPR036179">
    <property type="entry name" value="Ig-like_dom_sf"/>
</dbReference>
<feature type="region of interest" description="Disordered" evidence="1">
    <location>
        <begin position="379"/>
        <end position="410"/>
    </location>
</feature>